<keyword evidence="3" id="KW-0067">ATP-binding</keyword>
<comment type="similarity">
    <text evidence="1">Belongs to the AAA ATPase family.</text>
</comment>
<dbReference type="GO" id="GO:0006334">
    <property type="term" value="P:nucleosome assembly"/>
    <property type="evidence" value="ECO:0007669"/>
    <property type="project" value="TreeGrafter"/>
</dbReference>
<feature type="compositionally biased region" description="Polar residues" evidence="4">
    <location>
        <begin position="501"/>
        <end position="511"/>
    </location>
</feature>
<dbReference type="InterPro" id="IPR045199">
    <property type="entry name" value="ATAD2-like"/>
</dbReference>
<feature type="compositionally biased region" description="Acidic residues" evidence="4">
    <location>
        <begin position="592"/>
        <end position="601"/>
    </location>
</feature>
<dbReference type="AlphaFoldDB" id="A0A4P9WJ05"/>
<evidence type="ECO:0000313" key="6">
    <source>
        <dbReference type="Proteomes" id="UP000269721"/>
    </source>
</evidence>
<organism evidence="5 6">
    <name type="scientific">Blyttiomyces helicus</name>
    <dbReference type="NCBI Taxonomy" id="388810"/>
    <lineage>
        <taxon>Eukaryota</taxon>
        <taxon>Fungi</taxon>
        <taxon>Fungi incertae sedis</taxon>
        <taxon>Chytridiomycota</taxon>
        <taxon>Chytridiomycota incertae sedis</taxon>
        <taxon>Chytridiomycetes</taxon>
        <taxon>Chytridiomycetes incertae sedis</taxon>
        <taxon>Blyttiomyces</taxon>
    </lineage>
</organism>
<dbReference type="Gene3D" id="3.40.50.300">
    <property type="entry name" value="P-loop containing nucleotide triphosphate hydrolases"/>
    <property type="match status" value="1"/>
</dbReference>
<dbReference type="Proteomes" id="UP000269721">
    <property type="component" value="Unassembled WGS sequence"/>
</dbReference>
<evidence type="ECO:0008006" key="7">
    <source>
        <dbReference type="Google" id="ProtNLM"/>
    </source>
</evidence>
<protein>
    <recommendedName>
        <fullName evidence="7">ATPase AAA-type core domain-containing protein</fullName>
    </recommendedName>
</protein>
<evidence type="ECO:0000313" key="5">
    <source>
        <dbReference type="EMBL" id="RKO92889.1"/>
    </source>
</evidence>
<evidence type="ECO:0000256" key="4">
    <source>
        <dbReference type="SAM" id="MobiDB-lite"/>
    </source>
</evidence>
<proteinExistence type="inferred from homology"/>
<reference evidence="6" key="1">
    <citation type="journal article" date="2018" name="Nat. Microbiol.">
        <title>Leveraging single-cell genomics to expand the fungal tree of life.</title>
        <authorList>
            <person name="Ahrendt S.R."/>
            <person name="Quandt C.A."/>
            <person name="Ciobanu D."/>
            <person name="Clum A."/>
            <person name="Salamov A."/>
            <person name="Andreopoulos B."/>
            <person name="Cheng J.F."/>
            <person name="Woyke T."/>
            <person name="Pelin A."/>
            <person name="Henrissat B."/>
            <person name="Reynolds N.K."/>
            <person name="Benny G.L."/>
            <person name="Smith M.E."/>
            <person name="James T.Y."/>
            <person name="Grigoriev I.V."/>
        </authorList>
    </citation>
    <scope>NUCLEOTIDE SEQUENCE [LARGE SCALE GENOMIC DNA]</scope>
</reference>
<accession>A0A4P9WJ05</accession>
<feature type="region of interest" description="Disordered" evidence="4">
    <location>
        <begin position="491"/>
        <end position="511"/>
    </location>
</feature>
<keyword evidence="2" id="KW-0547">Nucleotide-binding</keyword>
<name>A0A4P9WJ05_9FUNG</name>
<dbReference type="PANTHER" id="PTHR23069:SF0">
    <property type="entry name" value="TAT-BINDING HOMOLOG 7"/>
    <property type="match status" value="1"/>
</dbReference>
<dbReference type="GO" id="GO:0045815">
    <property type="term" value="P:transcription initiation-coupled chromatin remodeling"/>
    <property type="evidence" value="ECO:0007669"/>
    <property type="project" value="TreeGrafter"/>
</dbReference>
<dbReference type="GO" id="GO:0005634">
    <property type="term" value="C:nucleus"/>
    <property type="evidence" value="ECO:0007669"/>
    <property type="project" value="TreeGrafter"/>
</dbReference>
<dbReference type="GO" id="GO:0003682">
    <property type="term" value="F:chromatin binding"/>
    <property type="evidence" value="ECO:0007669"/>
    <property type="project" value="TreeGrafter"/>
</dbReference>
<sequence>MSFLVAWECDSSSLWHSEHRSSTRAPPRGRGLQASRCSRHVYRGMFLLERRAAYLVRKGGVGAPTRETRPQPARRSEPRLRVGKVIRVGAEADVDGVESLHDIAGHDEDLMMLQEMIRLPLVYTEAFSDTPCVVLFYGSSENGRACATAWSSVRFPIASLHRRPHPQGQVSPRRGAGDLLCLRPRSEAQTTVVFFDNLDAIGPGDNIYRSVIATLRASLDGLGPRAVTDRLDTIDPSLICPGRFDRAVQFFAPDPTARIKIISTATKSWGEQFGAEVLATVSYLTAGISGANVKAVCVEAHKAAQVGVTRDVIGPHDAERGPCKSIGRVEEEDFGRAIETDCKVDPNNRFPPLSNQGVLICGEDDEEDGHSKIANAVIESLTERGCDVVKLANLSNAVSEAFSCSAQRPAAVLYIPNIDYVFAHHPICVQVLSRRARTKSDTKSPILVATASRARARMSAALLECFTSARKLRPNMAFAIDVSPPTSAHRAAARCNHAGRATNSATGSRSSAPIAVLAASRSSEGESEGIKPLPVAEPLRIGAVASDPNAQEVPLVSEGEGKRIALPPVLNPALLDQPGAPQSMSHISVAEADSEQLSESG</sequence>
<dbReference type="InterPro" id="IPR027417">
    <property type="entry name" value="P-loop_NTPase"/>
</dbReference>
<keyword evidence="6" id="KW-1185">Reference proteome</keyword>
<gene>
    <name evidence="5" type="ORF">BDK51DRAFT_38360</name>
</gene>
<dbReference type="PANTHER" id="PTHR23069">
    <property type="entry name" value="AAA DOMAIN-CONTAINING"/>
    <property type="match status" value="1"/>
</dbReference>
<evidence type="ECO:0000256" key="3">
    <source>
        <dbReference type="ARBA" id="ARBA00022840"/>
    </source>
</evidence>
<dbReference type="GO" id="GO:0016887">
    <property type="term" value="F:ATP hydrolysis activity"/>
    <property type="evidence" value="ECO:0007669"/>
    <property type="project" value="TreeGrafter"/>
</dbReference>
<dbReference type="SUPFAM" id="SSF52540">
    <property type="entry name" value="P-loop containing nucleoside triphosphate hydrolases"/>
    <property type="match status" value="1"/>
</dbReference>
<dbReference type="Gene3D" id="1.10.8.60">
    <property type="match status" value="1"/>
</dbReference>
<evidence type="ECO:0000256" key="1">
    <source>
        <dbReference type="ARBA" id="ARBA00006914"/>
    </source>
</evidence>
<dbReference type="GO" id="GO:0005524">
    <property type="term" value="F:ATP binding"/>
    <property type="evidence" value="ECO:0007669"/>
    <property type="project" value="UniProtKB-KW"/>
</dbReference>
<feature type="region of interest" description="Disordered" evidence="4">
    <location>
        <begin position="575"/>
        <end position="601"/>
    </location>
</feature>
<dbReference type="EMBL" id="KZ994458">
    <property type="protein sequence ID" value="RKO92889.1"/>
    <property type="molecule type" value="Genomic_DNA"/>
</dbReference>
<dbReference type="GO" id="GO:0042393">
    <property type="term" value="F:histone binding"/>
    <property type="evidence" value="ECO:0007669"/>
    <property type="project" value="TreeGrafter"/>
</dbReference>
<dbReference type="GO" id="GO:0006337">
    <property type="term" value="P:nucleosome disassembly"/>
    <property type="evidence" value="ECO:0007669"/>
    <property type="project" value="TreeGrafter"/>
</dbReference>
<evidence type="ECO:0000256" key="2">
    <source>
        <dbReference type="ARBA" id="ARBA00022741"/>
    </source>
</evidence>